<evidence type="ECO:0000256" key="1">
    <source>
        <dbReference type="SAM" id="SignalP"/>
    </source>
</evidence>
<name>A0A853C9H3_9ACTN</name>
<dbReference type="GO" id="GO:0004553">
    <property type="term" value="F:hydrolase activity, hydrolyzing O-glycosyl compounds"/>
    <property type="evidence" value="ECO:0007669"/>
    <property type="project" value="InterPro"/>
</dbReference>
<dbReference type="GO" id="GO:0005975">
    <property type="term" value="P:carbohydrate metabolic process"/>
    <property type="evidence" value="ECO:0007669"/>
    <property type="project" value="InterPro"/>
</dbReference>
<evidence type="ECO:0000313" key="3">
    <source>
        <dbReference type="EMBL" id="NYJ02873.1"/>
    </source>
</evidence>
<keyword evidence="4" id="KW-1185">Reference proteome</keyword>
<dbReference type="CDD" id="cd08023">
    <property type="entry name" value="GH16_laminarinase_like"/>
    <property type="match status" value="1"/>
</dbReference>
<comment type="caution">
    <text evidence="3">The sequence shown here is derived from an EMBL/GenBank/DDBJ whole genome shotgun (WGS) entry which is preliminary data.</text>
</comment>
<keyword evidence="1" id="KW-0732">Signal</keyword>
<dbReference type="PANTHER" id="PTHR10963:SF60">
    <property type="entry name" value="GRAM-NEGATIVE BACTERIA-BINDING PROTEIN 1-RELATED"/>
    <property type="match status" value="1"/>
</dbReference>
<reference evidence="3 4" key="1">
    <citation type="submission" date="2020-07" db="EMBL/GenBank/DDBJ databases">
        <title>Sequencing the genomes of 1000 actinobacteria strains.</title>
        <authorList>
            <person name="Klenk H.-P."/>
        </authorList>
    </citation>
    <scope>NUCLEOTIDE SEQUENCE [LARGE SCALE GENOMIC DNA]</scope>
    <source>
        <strain evidence="3 4">DSM 103833</strain>
    </source>
</reference>
<dbReference type="PROSITE" id="PS51762">
    <property type="entry name" value="GH16_2"/>
    <property type="match status" value="1"/>
</dbReference>
<dbReference type="EMBL" id="JACCFP010000001">
    <property type="protein sequence ID" value="NYJ02873.1"/>
    <property type="molecule type" value="Genomic_DNA"/>
</dbReference>
<dbReference type="InterPro" id="IPR000757">
    <property type="entry name" value="Beta-glucanase-like"/>
</dbReference>
<dbReference type="AlphaFoldDB" id="A0A853C9H3"/>
<dbReference type="SUPFAM" id="SSF49899">
    <property type="entry name" value="Concanavalin A-like lectins/glucanases"/>
    <property type="match status" value="1"/>
</dbReference>
<evidence type="ECO:0000259" key="2">
    <source>
        <dbReference type="PROSITE" id="PS51762"/>
    </source>
</evidence>
<dbReference type="InterPro" id="IPR013320">
    <property type="entry name" value="ConA-like_dom_sf"/>
</dbReference>
<gene>
    <name evidence="3" type="ORF">HNR19_003571</name>
</gene>
<dbReference type="Gene3D" id="2.60.120.200">
    <property type="match status" value="1"/>
</dbReference>
<accession>A0A853C9H3</accession>
<dbReference type="RefSeq" id="WP_179669182.1">
    <property type="nucleotide sequence ID" value="NZ_JACCFP010000001.1"/>
</dbReference>
<sequence>MRPVVARFAALFIAAVVGANVVSATSPAATAVPAPKLDRRVSDEADPGCGGKRPVKARATAKRKTTRFRCTFSDEFDGTQLDTDVWVAQHTAWSGMSSGNFDCLVGNDPDNISVGGGVLRLTARVEPEEFLCRNPAGNFMTDTTGANISTYKTFSQAYGRFSFRARFPNTTAPGVHSALWMYPQDHAYGRWPDSGEIDVAEWFSSGVTTVLPSLHYRGEKWPHTTGWTCSMEEPWKWHTYTVEWTKHEMKFKYDRKTCWTTGWAPDAPLTGGQPFDKPFFLTMSQVFGFNDNAVTEATPSSATMQVNWVRVWK</sequence>
<dbReference type="InterPro" id="IPR050546">
    <property type="entry name" value="Glycosyl_Hydrlase_16"/>
</dbReference>
<feature type="domain" description="GH16" evidence="2">
    <location>
        <begin position="27"/>
        <end position="313"/>
    </location>
</feature>
<evidence type="ECO:0000313" key="4">
    <source>
        <dbReference type="Proteomes" id="UP000530424"/>
    </source>
</evidence>
<organism evidence="3 4">
    <name type="scientific">Nocardioides thalensis</name>
    <dbReference type="NCBI Taxonomy" id="1914755"/>
    <lineage>
        <taxon>Bacteria</taxon>
        <taxon>Bacillati</taxon>
        <taxon>Actinomycetota</taxon>
        <taxon>Actinomycetes</taxon>
        <taxon>Propionibacteriales</taxon>
        <taxon>Nocardioidaceae</taxon>
        <taxon>Nocardioides</taxon>
    </lineage>
</organism>
<dbReference type="Pfam" id="PF00722">
    <property type="entry name" value="Glyco_hydro_16"/>
    <property type="match status" value="1"/>
</dbReference>
<protein>
    <submittedName>
        <fullName evidence="3">Beta-glucanase (GH16 family)</fullName>
    </submittedName>
</protein>
<dbReference type="Proteomes" id="UP000530424">
    <property type="component" value="Unassembled WGS sequence"/>
</dbReference>
<dbReference type="PANTHER" id="PTHR10963">
    <property type="entry name" value="GLYCOSYL HYDROLASE-RELATED"/>
    <property type="match status" value="1"/>
</dbReference>
<feature type="signal peptide" evidence="1">
    <location>
        <begin position="1"/>
        <end position="24"/>
    </location>
</feature>
<proteinExistence type="predicted"/>
<feature type="chain" id="PRO_5032274651" evidence="1">
    <location>
        <begin position="25"/>
        <end position="313"/>
    </location>
</feature>